<feature type="domain" description="Chromo" evidence="7">
    <location>
        <begin position="163"/>
        <end position="257"/>
    </location>
</feature>
<dbReference type="STRING" id="5722.A2EZ95"/>
<dbReference type="EMBL" id="DS113549">
    <property type="protein sequence ID" value="EAY02028.1"/>
    <property type="molecule type" value="Genomic_DNA"/>
</dbReference>
<feature type="compositionally biased region" description="Low complexity" evidence="6">
    <location>
        <begin position="1"/>
        <end position="18"/>
    </location>
</feature>
<organism evidence="8 9">
    <name type="scientific">Trichomonas vaginalis (strain ATCC PRA-98 / G3)</name>
    <dbReference type="NCBI Taxonomy" id="412133"/>
    <lineage>
        <taxon>Eukaryota</taxon>
        <taxon>Metamonada</taxon>
        <taxon>Parabasalia</taxon>
        <taxon>Trichomonadida</taxon>
        <taxon>Trichomonadidae</taxon>
        <taxon>Trichomonas</taxon>
    </lineage>
</organism>
<dbReference type="PROSITE" id="PS50013">
    <property type="entry name" value="CHROMO_2"/>
    <property type="match status" value="1"/>
</dbReference>
<name>A2EZ95_TRIV3</name>
<feature type="compositionally biased region" description="Low complexity" evidence="6">
    <location>
        <begin position="1481"/>
        <end position="1512"/>
    </location>
</feature>
<sequence>MSHSASSSTDSSGYNDSSAQEVNGSDDSSNVSPAKRKRNQESSSSKSDSGSSNSSSSKSSSSSSQSNSSSDNEDSDSFHVDNYSVQDIFAVTANLDDPEYLLNLEDSSVIRSVTTNSKELNRKKENQKMLKEFNESANFGLMVSNLSPKFLEPMQAPISVPPLFVDRIITHRLSSNPTVYSIEPDETEEEDSSENTEKTTIYYVKWNGLDEDAASWETVESINGKATSLFCAPNASEFPRLLEIYWRKTKKSEKDIPFDKFPEKIQPIDFLHNIKLTDLQLEIFDFIVQSLHEDKAAVVRIPQGVGKTMSVAALLNTAAFKYSSNHPALIICDDPYSWVETIRFATNLYWCEFPESKTARSTITQEEFVGKVGCKCDVLIVTHDILQRGMNYFSKVKWGFIVGDQTTSAFKIPVWVTRLPGHKIYLFNSEDDDFSINQQNCNIHTFSGPVFKAHEELILVPDVIGDSIAELLHKNLKNYDMSLYDQYQVQCMFLQTAYSHPFLVPELKDIIVRKKIIKMGRDLTEDEMIKLMAESSNKFKEVAAIAAECAQNNTVCCIFANGFAILRLLMQYLTYKNIPTSFMHSPLPEESYSTDFKAGALLLTRNINSPIIDRLNISTLVFLDLDEDFQTDLHIQEFFVRQKNVTVKRLITAETAESAMFGYILNTDELIMPDLPKEDAEEILRYGVATTSNWSLAKSTEKTIIKVVYPDMMDQIFKEFNEDPIEGLAPETEFWKNDFKPSDSIPTSSNRNIKTCRNLIDNVCKYGIFEMGKVSKAVGLDPDVALHYLKIIFLLMLSECNSYDVLLLAGYISNLHNLPEIPITRDAWENVWIKNYGQYELADIITKNLAESKVFRSFAKTCQIANDRLVIAAYEGISTDTFPIRFCSEKSSMPTLEQLSQVINTTSFIAARYESLRTAMANDVYSFATHYPSENRIFTGNKSLDFAVELFRTNPKSTAWDEREVNKVLEMLTSYGIPYTKDSQKIDGDEIVSLCRLIRKTPEEAVSFVNSLQEQIMKFHVHDLSLVLPDSLTKSDNIIEITGAEIENRKSDILAMHVIRSYMLMNQTEKQDLFIRTLPDKWTLDNDLQLFKFACQFGIDNAKNIPEVQINKSHNGPEQLITVEEYNELKQAATNKTMAEKRIATLVQTLAIKISPLLDEEFEKNIKKQIKKSAMKSSPSPQRQAVVLPIPESHPHTPLNTKPGAPTQVITSTSQLPPNCQTQIISIQKPPRPEDLLKNKEINVDQFLQMVRENKVQNNSIFNAVKDESLPPEYLLQIIREEKISSNSLLQLINTYKVPPNVLYQAMLEFHIPKEIVDDAFVFVINSKAFPNEIVQNLMTSYKYNQSTIQTALSHRGSIISQAKKEQRDQIRQQQQQILRQISAQPQIALYGQPQPQQPIAIVVTPPQNIIYPPAQLMKPQTPQMIQTRPISMPPQILHSPENLEQEKEKHALLIQQITDKKAKRGRKSNIDKIIEQQKIHQFQQQQQNPQQNQQQQIPVSQPITTPQTPQIIHPPQPTTQTTNLLQPQLIQQMISQKQQQTQQWQPQIQKFVPQNNPQTTITSPVIVKTAPTVILPAQIPIQGSQQSEANKPNPTKPNALDVYFDGVSKLQDRSNM</sequence>
<dbReference type="InterPro" id="IPR038718">
    <property type="entry name" value="SNF2-like_sf"/>
</dbReference>
<evidence type="ECO:0000256" key="5">
    <source>
        <dbReference type="ARBA" id="ARBA00023242"/>
    </source>
</evidence>
<reference evidence="8" key="1">
    <citation type="submission" date="2006-10" db="EMBL/GenBank/DDBJ databases">
        <authorList>
            <person name="Amadeo P."/>
            <person name="Zhao Q."/>
            <person name="Wortman J."/>
            <person name="Fraser-Liggett C."/>
            <person name="Carlton J."/>
        </authorList>
    </citation>
    <scope>NUCLEOTIDE SEQUENCE</scope>
    <source>
        <strain evidence="8">G3</strain>
    </source>
</reference>
<dbReference type="SUPFAM" id="SSF52540">
    <property type="entry name" value="P-loop containing nucleoside triphosphate hydrolases"/>
    <property type="match status" value="1"/>
</dbReference>
<dbReference type="SUPFAM" id="SSF54160">
    <property type="entry name" value="Chromo domain-like"/>
    <property type="match status" value="1"/>
</dbReference>
<feature type="region of interest" description="Disordered" evidence="6">
    <location>
        <begin position="1"/>
        <end position="79"/>
    </location>
</feature>
<keyword evidence="5" id="KW-0539">Nucleus</keyword>
<dbReference type="PROSITE" id="PS00598">
    <property type="entry name" value="CHROMO_1"/>
    <property type="match status" value="1"/>
</dbReference>
<dbReference type="Gene3D" id="3.40.50.300">
    <property type="entry name" value="P-loop containing nucleotide triphosphate hydrolases"/>
    <property type="match status" value="1"/>
</dbReference>
<dbReference type="VEuPathDB" id="TrichDB:TVAG_051600"/>
<dbReference type="InterPro" id="IPR016197">
    <property type="entry name" value="Chromo-like_dom_sf"/>
</dbReference>
<feature type="compositionally biased region" description="Polar residues" evidence="6">
    <location>
        <begin position="19"/>
        <end position="32"/>
    </location>
</feature>
<dbReference type="Gene3D" id="2.40.50.40">
    <property type="match status" value="1"/>
</dbReference>
<dbReference type="RefSeq" id="XP_001330488.1">
    <property type="nucleotide sequence ID" value="XM_001330453.1"/>
</dbReference>
<accession>A2EZ95</accession>
<dbReference type="Gene3D" id="3.40.50.10810">
    <property type="entry name" value="Tandem AAA-ATPase domain"/>
    <property type="match status" value="1"/>
</dbReference>
<keyword evidence="1" id="KW-0547">Nucleotide-binding</keyword>
<evidence type="ECO:0000259" key="7">
    <source>
        <dbReference type="PROSITE" id="PS50013"/>
    </source>
</evidence>
<dbReference type="eggNOG" id="KOG0383">
    <property type="taxonomic scope" value="Eukaryota"/>
</dbReference>
<keyword evidence="4" id="KW-0804">Transcription</keyword>
<evidence type="ECO:0000313" key="8">
    <source>
        <dbReference type="EMBL" id="EAY02028.1"/>
    </source>
</evidence>
<dbReference type="GO" id="GO:0042393">
    <property type="term" value="F:histone binding"/>
    <property type="evidence" value="ECO:0000318"/>
    <property type="project" value="GO_Central"/>
</dbReference>
<dbReference type="GO" id="GO:0005524">
    <property type="term" value="F:ATP binding"/>
    <property type="evidence" value="ECO:0007669"/>
    <property type="project" value="UniProtKB-KW"/>
</dbReference>
<evidence type="ECO:0000256" key="2">
    <source>
        <dbReference type="ARBA" id="ARBA00022840"/>
    </source>
</evidence>
<dbReference type="InterPro" id="IPR023779">
    <property type="entry name" value="Chromodomain_CS"/>
</dbReference>
<feature type="compositionally biased region" description="Low complexity" evidence="6">
    <location>
        <begin position="41"/>
        <end position="70"/>
    </location>
</feature>
<evidence type="ECO:0000256" key="6">
    <source>
        <dbReference type="SAM" id="MobiDB-lite"/>
    </source>
</evidence>
<dbReference type="GO" id="GO:0005634">
    <property type="term" value="C:nucleus"/>
    <property type="evidence" value="ECO:0000318"/>
    <property type="project" value="GO_Central"/>
</dbReference>
<dbReference type="GO" id="GO:0000785">
    <property type="term" value="C:chromatin"/>
    <property type="evidence" value="ECO:0000318"/>
    <property type="project" value="GO_Central"/>
</dbReference>
<dbReference type="GO" id="GO:0003682">
    <property type="term" value="F:chromatin binding"/>
    <property type="evidence" value="ECO:0000318"/>
    <property type="project" value="GO_Central"/>
</dbReference>
<keyword evidence="9" id="KW-1185">Reference proteome</keyword>
<evidence type="ECO:0000256" key="1">
    <source>
        <dbReference type="ARBA" id="ARBA00022741"/>
    </source>
</evidence>
<gene>
    <name evidence="8" type="ORF">TVAG_051600</name>
</gene>
<reference evidence="8" key="2">
    <citation type="journal article" date="2007" name="Science">
        <title>Draft genome sequence of the sexually transmitted pathogen Trichomonas vaginalis.</title>
        <authorList>
            <person name="Carlton J.M."/>
            <person name="Hirt R.P."/>
            <person name="Silva J.C."/>
            <person name="Delcher A.L."/>
            <person name="Schatz M."/>
            <person name="Zhao Q."/>
            <person name="Wortman J.R."/>
            <person name="Bidwell S.L."/>
            <person name="Alsmark U.C.M."/>
            <person name="Besteiro S."/>
            <person name="Sicheritz-Ponten T."/>
            <person name="Noel C.J."/>
            <person name="Dacks J.B."/>
            <person name="Foster P.G."/>
            <person name="Simillion C."/>
            <person name="Van de Peer Y."/>
            <person name="Miranda-Saavedra D."/>
            <person name="Barton G.J."/>
            <person name="Westrop G.D."/>
            <person name="Mueller S."/>
            <person name="Dessi D."/>
            <person name="Fiori P.L."/>
            <person name="Ren Q."/>
            <person name="Paulsen I."/>
            <person name="Zhang H."/>
            <person name="Bastida-Corcuera F.D."/>
            <person name="Simoes-Barbosa A."/>
            <person name="Brown M.T."/>
            <person name="Hayes R.D."/>
            <person name="Mukherjee M."/>
            <person name="Okumura C.Y."/>
            <person name="Schneider R."/>
            <person name="Smith A.J."/>
            <person name="Vanacova S."/>
            <person name="Villalvazo M."/>
            <person name="Haas B.J."/>
            <person name="Pertea M."/>
            <person name="Feldblyum T.V."/>
            <person name="Utterback T.R."/>
            <person name="Shu C.L."/>
            <person name="Osoegawa K."/>
            <person name="de Jong P.J."/>
            <person name="Hrdy I."/>
            <person name="Horvathova L."/>
            <person name="Zubacova Z."/>
            <person name="Dolezal P."/>
            <person name="Malik S.B."/>
            <person name="Logsdon J.M. Jr."/>
            <person name="Henze K."/>
            <person name="Gupta A."/>
            <person name="Wang C.C."/>
            <person name="Dunne R.L."/>
            <person name="Upcroft J.A."/>
            <person name="Upcroft P."/>
            <person name="White O."/>
            <person name="Salzberg S.L."/>
            <person name="Tang P."/>
            <person name="Chiu C.-H."/>
            <person name="Lee Y.-S."/>
            <person name="Embley T.M."/>
            <person name="Coombs G.H."/>
            <person name="Mottram J.C."/>
            <person name="Tachezy J."/>
            <person name="Fraser-Liggett C.M."/>
            <person name="Johnson P.J."/>
        </authorList>
    </citation>
    <scope>NUCLEOTIDE SEQUENCE [LARGE SCALE GENOMIC DNA]</scope>
    <source>
        <strain evidence="8">G3</strain>
    </source>
</reference>
<proteinExistence type="predicted"/>
<dbReference type="GO" id="GO:0016887">
    <property type="term" value="F:ATP hydrolysis activity"/>
    <property type="evidence" value="ECO:0000318"/>
    <property type="project" value="GO_Central"/>
</dbReference>
<feature type="region of interest" description="Disordered" evidence="6">
    <location>
        <begin position="1191"/>
        <end position="1215"/>
    </location>
</feature>
<evidence type="ECO:0000313" key="9">
    <source>
        <dbReference type="Proteomes" id="UP000001542"/>
    </source>
</evidence>
<keyword evidence="2" id="KW-0067">ATP-binding</keyword>
<dbReference type="InParanoid" id="A2EZ95"/>
<dbReference type="PANTHER" id="PTHR45623:SF17">
    <property type="entry name" value="CHROMODOMAIN-HELICASE-DNA-BINDING PROTEIN 3-RELATED"/>
    <property type="match status" value="1"/>
</dbReference>
<protein>
    <recommendedName>
        <fullName evidence="7">Chromo domain-containing protein</fullName>
    </recommendedName>
</protein>
<dbReference type="Proteomes" id="UP000001542">
    <property type="component" value="Unassembled WGS sequence"/>
</dbReference>
<dbReference type="KEGG" id="tva:4759856"/>
<dbReference type="GO" id="GO:0003677">
    <property type="term" value="F:DNA binding"/>
    <property type="evidence" value="ECO:0000318"/>
    <property type="project" value="GO_Central"/>
</dbReference>
<dbReference type="GO" id="GO:0006338">
    <property type="term" value="P:chromatin remodeling"/>
    <property type="evidence" value="ECO:0000318"/>
    <property type="project" value="GO_Central"/>
</dbReference>
<dbReference type="InterPro" id="IPR000953">
    <property type="entry name" value="Chromo/chromo_shadow_dom"/>
</dbReference>
<dbReference type="InterPro" id="IPR027417">
    <property type="entry name" value="P-loop_NTPase"/>
</dbReference>
<evidence type="ECO:0000256" key="4">
    <source>
        <dbReference type="ARBA" id="ARBA00023163"/>
    </source>
</evidence>
<feature type="region of interest" description="Disordered" evidence="6">
    <location>
        <begin position="1481"/>
        <end position="1522"/>
    </location>
</feature>
<dbReference type="VEuPathDB" id="TrichDB:TVAGG3_0807630"/>
<dbReference type="PANTHER" id="PTHR45623">
    <property type="entry name" value="CHROMODOMAIN-HELICASE-DNA-BINDING PROTEIN 3-RELATED-RELATED"/>
    <property type="match status" value="1"/>
</dbReference>
<keyword evidence="3" id="KW-0805">Transcription regulation</keyword>
<dbReference type="OrthoDB" id="10690402at2759"/>
<dbReference type="GO" id="GO:0140658">
    <property type="term" value="F:ATP-dependent chromatin remodeler activity"/>
    <property type="evidence" value="ECO:0000318"/>
    <property type="project" value="GO_Central"/>
</dbReference>
<evidence type="ECO:0000256" key="3">
    <source>
        <dbReference type="ARBA" id="ARBA00023015"/>
    </source>
</evidence>